<feature type="compositionally biased region" description="Basic and acidic residues" evidence="1">
    <location>
        <begin position="177"/>
        <end position="196"/>
    </location>
</feature>
<feature type="region of interest" description="Disordered" evidence="1">
    <location>
        <begin position="60"/>
        <end position="198"/>
    </location>
</feature>
<accession>A0A1A9HDL2</accession>
<keyword evidence="2" id="KW-1133">Transmembrane helix</keyword>
<reference evidence="3 4" key="1">
    <citation type="submission" date="2014-04" db="EMBL/GenBank/DDBJ databases">
        <title>Detecting global and local adaptation in a worldwide sample of Helicobacter pylori genomes.</title>
        <authorList>
            <person name="Montano V."/>
            <person name="Didelot X."/>
            <person name="Foll M."/>
            <person name="Linz B."/>
            <person name="Reinhardt R."/>
            <person name="Suerbaum S."/>
            <person name="Moodley Y."/>
            <person name="Jensen J.D."/>
        </authorList>
    </citation>
    <scope>NUCLEOTIDE SEQUENCE [LARGE SCALE GENOMIC DNA]</scope>
    <source>
        <strain evidence="3 4">K26A1</strain>
    </source>
</reference>
<keyword evidence="2" id="KW-0472">Membrane</keyword>
<name>A0A1A9HDL2_HELPX</name>
<dbReference type="RefSeq" id="WP_064434215.1">
    <property type="nucleotide sequence ID" value="NZ_CP011486.1"/>
</dbReference>
<feature type="compositionally biased region" description="Basic and acidic residues" evidence="1">
    <location>
        <begin position="66"/>
        <end position="75"/>
    </location>
</feature>
<dbReference type="Proteomes" id="UP000078062">
    <property type="component" value="Chromosome"/>
</dbReference>
<dbReference type="PATRIC" id="fig|210.2441.peg.188"/>
<sequence>MSEKERLDEVILEEENNGGGTKKVFLIVAIAIIILAVLLMVFWKSTRVAPKETFLQTDSGMQKIGNTKDEKKDDSFEGLEMEPSKQESTLDKVVDNVKKQENETSSMPVQTDQTQTEMKTTEETQEAKKELKVVERAPMVAQKESQAANKKETPHKKPKVTPKDKEASKDKAKHIAKKEPKVKKEAHKEVSKKTDSKTNLTKGHYLQVGVFAHTPNKAFLQEFNQFPHKIEDRGATKRYLIGPYKSKQEALMHAEEVSKKMTKPVVVELR</sequence>
<protein>
    <recommendedName>
        <fullName evidence="5">SPOR domain-containing protein</fullName>
    </recommendedName>
</protein>
<dbReference type="EMBL" id="CP011486">
    <property type="protein sequence ID" value="ANH47813.1"/>
    <property type="molecule type" value="Genomic_DNA"/>
</dbReference>
<proteinExistence type="predicted"/>
<evidence type="ECO:0000256" key="1">
    <source>
        <dbReference type="SAM" id="MobiDB-lite"/>
    </source>
</evidence>
<feature type="compositionally biased region" description="Basic and acidic residues" evidence="1">
    <location>
        <begin position="82"/>
        <end position="102"/>
    </location>
</feature>
<gene>
    <name evidence="3" type="ORF">AA977_00910</name>
</gene>
<evidence type="ECO:0000313" key="4">
    <source>
        <dbReference type="Proteomes" id="UP000078062"/>
    </source>
</evidence>
<evidence type="ECO:0008006" key="5">
    <source>
        <dbReference type="Google" id="ProtNLM"/>
    </source>
</evidence>
<evidence type="ECO:0000313" key="3">
    <source>
        <dbReference type="EMBL" id="ANH47813.1"/>
    </source>
</evidence>
<feature type="compositionally biased region" description="Basic and acidic residues" evidence="1">
    <location>
        <begin position="161"/>
        <end position="170"/>
    </location>
</feature>
<feature type="compositionally biased region" description="Basic and acidic residues" evidence="1">
    <location>
        <begin position="119"/>
        <end position="135"/>
    </location>
</feature>
<keyword evidence="2" id="KW-0812">Transmembrane</keyword>
<dbReference type="AlphaFoldDB" id="A0A1A9HDL2"/>
<organism evidence="3 4">
    <name type="scientific">Helicobacter pylori</name>
    <name type="common">Campylobacter pylori</name>
    <dbReference type="NCBI Taxonomy" id="210"/>
    <lineage>
        <taxon>Bacteria</taxon>
        <taxon>Pseudomonadati</taxon>
        <taxon>Campylobacterota</taxon>
        <taxon>Epsilonproteobacteria</taxon>
        <taxon>Campylobacterales</taxon>
        <taxon>Helicobacteraceae</taxon>
        <taxon>Helicobacter</taxon>
    </lineage>
</organism>
<evidence type="ECO:0000256" key="2">
    <source>
        <dbReference type="SAM" id="Phobius"/>
    </source>
</evidence>
<feature type="transmembrane region" description="Helical" evidence="2">
    <location>
        <begin position="24"/>
        <end position="43"/>
    </location>
</feature>